<evidence type="ECO:0000313" key="10">
    <source>
        <dbReference type="Proteomes" id="UP001378592"/>
    </source>
</evidence>
<reference evidence="9 10" key="1">
    <citation type="submission" date="2024-03" db="EMBL/GenBank/DDBJ databases">
        <title>The genome assembly and annotation of the cricket Gryllus longicercus Weissman &amp; Gray.</title>
        <authorList>
            <person name="Szrajer S."/>
            <person name="Gray D."/>
            <person name="Ylla G."/>
        </authorList>
    </citation>
    <scope>NUCLEOTIDE SEQUENCE [LARGE SCALE GENOMIC DNA]</scope>
    <source>
        <strain evidence="9">DAG 2021-001</strain>
        <tissue evidence="9">Whole body minus gut</tissue>
    </source>
</reference>
<comment type="caution">
    <text evidence="9">The sequence shown here is derived from an EMBL/GenBank/DDBJ whole genome shotgun (WGS) entry which is preliminary data.</text>
</comment>
<evidence type="ECO:0000256" key="5">
    <source>
        <dbReference type="ARBA" id="ARBA00023128"/>
    </source>
</evidence>
<comment type="subcellular location">
    <subcellularLocation>
        <location evidence="1">Mitochondrion</location>
    </subcellularLocation>
</comment>
<dbReference type="PANTHER" id="PTHR13409">
    <property type="entry name" value="MITOCHONDRIAL 39S RIBOSOMAL PROTEIN L51"/>
    <property type="match status" value="1"/>
</dbReference>
<dbReference type="EMBL" id="JAZDUA010000332">
    <property type="protein sequence ID" value="KAK7794485.1"/>
    <property type="molecule type" value="Genomic_DNA"/>
</dbReference>
<dbReference type="PANTHER" id="PTHR13409:SF0">
    <property type="entry name" value="LARGE RIBOSOMAL SUBUNIT PROTEIN ML51"/>
    <property type="match status" value="1"/>
</dbReference>
<evidence type="ECO:0000256" key="6">
    <source>
        <dbReference type="ARBA" id="ARBA00023274"/>
    </source>
</evidence>
<dbReference type="InterPro" id="IPR019373">
    <property type="entry name" value="Ribosomal_mL51"/>
</dbReference>
<name>A0AAN9Z4A8_9ORTH</name>
<comment type="similarity">
    <text evidence="2">Belongs to the mitochondrion-specific ribosomal protein mL51 family.</text>
</comment>
<evidence type="ECO:0000256" key="7">
    <source>
        <dbReference type="ARBA" id="ARBA00035182"/>
    </source>
</evidence>
<dbReference type="GO" id="GO:0006412">
    <property type="term" value="P:translation"/>
    <property type="evidence" value="ECO:0007669"/>
    <property type="project" value="TreeGrafter"/>
</dbReference>
<dbReference type="GO" id="GO:0003735">
    <property type="term" value="F:structural constituent of ribosome"/>
    <property type="evidence" value="ECO:0007669"/>
    <property type="project" value="InterPro"/>
</dbReference>
<sequence length="163" mass="19365">MNQFATAIIGCLRQSWIPQVTSVRFRYHAEKIDAGPLKRRYGYKDRLFKGGLLPRLECGHKLPMPDYRPKNVWSEKRALFGQNDYIDILGNGNIHPTKILYNVPRWLRGFHGNEYQVLLRKRKILKNTIYPAIRPTKWKMLEKRIGYLYRYLNRKTKTGLSNQ</sequence>
<keyword evidence="10" id="KW-1185">Reference proteome</keyword>
<keyword evidence="4" id="KW-0689">Ribosomal protein</keyword>
<evidence type="ECO:0000256" key="1">
    <source>
        <dbReference type="ARBA" id="ARBA00004173"/>
    </source>
</evidence>
<evidence type="ECO:0000256" key="3">
    <source>
        <dbReference type="ARBA" id="ARBA00022946"/>
    </source>
</evidence>
<accession>A0AAN9Z4A8</accession>
<keyword evidence="3" id="KW-0809">Transit peptide</keyword>
<proteinExistence type="inferred from homology"/>
<organism evidence="9 10">
    <name type="scientific">Gryllus longicercus</name>
    <dbReference type="NCBI Taxonomy" id="2509291"/>
    <lineage>
        <taxon>Eukaryota</taxon>
        <taxon>Metazoa</taxon>
        <taxon>Ecdysozoa</taxon>
        <taxon>Arthropoda</taxon>
        <taxon>Hexapoda</taxon>
        <taxon>Insecta</taxon>
        <taxon>Pterygota</taxon>
        <taxon>Neoptera</taxon>
        <taxon>Polyneoptera</taxon>
        <taxon>Orthoptera</taxon>
        <taxon>Ensifera</taxon>
        <taxon>Gryllidea</taxon>
        <taxon>Grylloidea</taxon>
        <taxon>Gryllidae</taxon>
        <taxon>Gryllinae</taxon>
        <taxon>Gryllus</taxon>
    </lineage>
</organism>
<evidence type="ECO:0000256" key="8">
    <source>
        <dbReference type="ARBA" id="ARBA00035419"/>
    </source>
</evidence>
<dbReference type="GO" id="GO:0005762">
    <property type="term" value="C:mitochondrial large ribosomal subunit"/>
    <property type="evidence" value="ECO:0007669"/>
    <property type="project" value="TreeGrafter"/>
</dbReference>
<dbReference type="Proteomes" id="UP001378592">
    <property type="component" value="Unassembled WGS sequence"/>
</dbReference>
<dbReference type="Pfam" id="PF10244">
    <property type="entry name" value="MRP-L51"/>
    <property type="match status" value="1"/>
</dbReference>
<evidence type="ECO:0000313" key="9">
    <source>
        <dbReference type="EMBL" id="KAK7794485.1"/>
    </source>
</evidence>
<keyword evidence="5" id="KW-0496">Mitochondrion</keyword>
<gene>
    <name evidence="9" type="ORF">R5R35_004708</name>
</gene>
<evidence type="ECO:0000256" key="4">
    <source>
        <dbReference type="ARBA" id="ARBA00022980"/>
    </source>
</evidence>
<dbReference type="AlphaFoldDB" id="A0AAN9Z4A8"/>
<keyword evidence="6" id="KW-0687">Ribonucleoprotein</keyword>
<evidence type="ECO:0000256" key="2">
    <source>
        <dbReference type="ARBA" id="ARBA00010972"/>
    </source>
</evidence>
<protein>
    <recommendedName>
        <fullName evidence="7">Large ribosomal subunit protein mL51</fullName>
    </recommendedName>
    <alternativeName>
        <fullName evidence="8">39S ribosomal protein L51, mitochondrial</fullName>
    </alternativeName>
</protein>